<name>A0AAV7KF97_9METZ</name>
<gene>
    <name evidence="2" type="ORF">LOD99_14293</name>
</gene>
<protein>
    <submittedName>
        <fullName evidence="2">Uncharacterized protein</fullName>
    </submittedName>
</protein>
<dbReference type="Proteomes" id="UP001165289">
    <property type="component" value="Unassembled WGS sequence"/>
</dbReference>
<feature type="compositionally biased region" description="Polar residues" evidence="1">
    <location>
        <begin position="7"/>
        <end position="24"/>
    </location>
</feature>
<sequence>MQRANRILSNSNPGEHQRISQTKSWDPHLKQGSTPQMPPISSSNRANSSQYQSLPNNNLFSRKPSPSNNMKEVPSSPLATHQYPVRPVFDIPRIPATRPRINSIHDNDKLLEKQSSRPPPPPSFGRVWSVPEKRSVPDCVYSSPNVLLDTDSSTPSNWRRISISIRSAMGTPKNPKPKGKAKQISIQESTLPPVSSIPDPPNSPYMTRNWFTHFIANTGDDKEVRKILSLAILYYK</sequence>
<dbReference type="EMBL" id="JAKMXF010000044">
    <property type="protein sequence ID" value="KAI6659953.1"/>
    <property type="molecule type" value="Genomic_DNA"/>
</dbReference>
<feature type="region of interest" description="Disordered" evidence="1">
    <location>
        <begin position="1"/>
        <end position="129"/>
    </location>
</feature>
<feature type="compositionally biased region" description="Basic and acidic residues" evidence="1">
    <location>
        <begin position="103"/>
        <end position="115"/>
    </location>
</feature>
<evidence type="ECO:0000313" key="2">
    <source>
        <dbReference type="EMBL" id="KAI6659953.1"/>
    </source>
</evidence>
<accession>A0AAV7KF97</accession>
<proteinExistence type="predicted"/>
<dbReference type="AlphaFoldDB" id="A0AAV7KF97"/>
<evidence type="ECO:0000313" key="3">
    <source>
        <dbReference type="Proteomes" id="UP001165289"/>
    </source>
</evidence>
<keyword evidence="3" id="KW-1185">Reference proteome</keyword>
<comment type="caution">
    <text evidence="2">The sequence shown here is derived from an EMBL/GenBank/DDBJ whole genome shotgun (WGS) entry which is preliminary data.</text>
</comment>
<feature type="compositionally biased region" description="Polar residues" evidence="1">
    <location>
        <begin position="31"/>
        <end position="70"/>
    </location>
</feature>
<organism evidence="2 3">
    <name type="scientific">Oopsacas minuta</name>
    <dbReference type="NCBI Taxonomy" id="111878"/>
    <lineage>
        <taxon>Eukaryota</taxon>
        <taxon>Metazoa</taxon>
        <taxon>Porifera</taxon>
        <taxon>Hexactinellida</taxon>
        <taxon>Hexasterophora</taxon>
        <taxon>Lyssacinosida</taxon>
        <taxon>Leucopsacidae</taxon>
        <taxon>Oopsacas</taxon>
    </lineage>
</organism>
<evidence type="ECO:0000256" key="1">
    <source>
        <dbReference type="SAM" id="MobiDB-lite"/>
    </source>
</evidence>
<reference evidence="2 3" key="1">
    <citation type="journal article" date="2023" name="BMC Biol.">
        <title>The compact genome of the sponge Oopsacas minuta (Hexactinellida) is lacking key metazoan core genes.</title>
        <authorList>
            <person name="Santini S."/>
            <person name="Schenkelaars Q."/>
            <person name="Jourda C."/>
            <person name="Duchesne M."/>
            <person name="Belahbib H."/>
            <person name="Rocher C."/>
            <person name="Selva M."/>
            <person name="Riesgo A."/>
            <person name="Vervoort M."/>
            <person name="Leys S.P."/>
            <person name="Kodjabachian L."/>
            <person name="Le Bivic A."/>
            <person name="Borchiellini C."/>
            <person name="Claverie J.M."/>
            <person name="Renard E."/>
        </authorList>
    </citation>
    <scope>NUCLEOTIDE SEQUENCE [LARGE SCALE GENOMIC DNA]</scope>
    <source>
        <strain evidence="2">SPO-2</strain>
    </source>
</reference>
<feature type="region of interest" description="Disordered" evidence="1">
    <location>
        <begin position="168"/>
        <end position="201"/>
    </location>
</feature>
<feature type="compositionally biased region" description="Polar residues" evidence="1">
    <location>
        <begin position="184"/>
        <end position="193"/>
    </location>
</feature>